<dbReference type="PANTHER" id="PTHR19879">
    <property type="entry name" value="TRANSCRIPTION INITIATION FACTOR TFIID"/>
    <property type="match status" value="1"/>
</dbReference>
<name>A0A0C3BEQ4_SERVB</name>
<dbReference type="EMBL" id="KN824286">
    <property type="protein sequence ID" value="KIM29936.1"/>
    <property type="molecule type" value="Genomic_DNA"/>
</dbReference>
<proteinExistence type="predicted"/>
<feature type="repeat" description="WD" evidence="3">
    <location>
        <begin position="668"/>
        <end position="709"/>
    </location>
</feature>
<keyword evidence="7" id="KW-1185">Reference proteome</keyword>
<feature type="repeat" description="WD" evidence="3">
    <location>
        <begin position="1174"/>
        <end position="1215"/>
    </location>
</feature>
<dbReference type="Gene3D" id="2.130.10.10">
    <property type="entry name" value="YVTN repeat-like/Quinoprotein amine dehydrogenase"/>
    <property type="match status" value="7"/>
</dbReference>
<keyword evidence="2" id="KW-0677">Repeat</keyword>
<gene>
    <name evidence="6" type="ORF">M408DRAFT_22388</name>
</gene>
<organism evidence="6 7">
    <name type="scientific">Serendipita vermifera MAFF 305830</name>
    <dbReference type="NCBI Taxonomy" id="933852"/>
    <lineage>
        <taxon>Eukaryota</taxon>
        <taxon>Fungi</taxon>
        <taxon>Dikarya</taxon>
        <taxon>Basidiomycota</taxon>
        <taxon>Agaricomycotina</taxon>
        <taxon>Agaricomycetes</taxon>
        <taxon>Sebacinales</taxon>
        <taxon>Serendipitaceae</taxon>
        <taxon>Serendipita</taxon>
    </lineage>
</organism>
<dbReference type="InterPro" id="IPR027417">
    <property type="entry name" value="P-loop_NTPase"/>
</dbReference>
<dbReference type="InterPro" id="IPR007111">
    <property type="entry name" value="NACHT_NTPase"/>
</dbReference>
<dbReference type="PROSITE" id="PS50294">
    <property type="entry name" value="WD_REPEATS_REGION"/>
    <property type="match status" value="13"/>
</dbReference>
<feature type="repeat" description="WD" evidence="3">
    <location>
        <begin position="959"/>
        <end position="991"/>
    </location>
</feature>
<dbReference type="PROSITE" id="PS00678">
    <property type="entry name" value="WD_REPEATS_1"/>
    <property type="match status" value="11"/>
</dbReference>
<dbReference type="InterPro" id="IPR019775">
    <property type="entry name" value="WD40_repeat_CS"/>
</dbReference>
<feature type="repeat" description="WD" evidence="3">
    <location>
        <begin position="1088"/>
        <end position="1129"/>
    </location>
</feature>
<feature type="repeat" description="WD" evidence="3">
    <location>
        <begin position="916"/>
        <end position="957"/>
    </location>
</feature>
<keyword evidence="1 3" id="KW-0853">WD repeat</keyword>
<feature type="compositionally biased region" description="Polar residues" evidence="4">
    <location>
        <begin position="879"/>
        <end position="891"/>
    </location>
</feature>
<accession>A0A0C3BEQ4</accession>
<feature type="repeat" description="WD" evidence="3">
    <location>
        <begin position="754"/>
        <end position="795"/>
    </location>
</feature>
<feature type="region of interest" description="Disordered" evidence="4">
    <location>
        <begin position="872"/>
        <end position="891"/>
    </location>
</feature>
<dbReference type="STRING" id="933852.A0A0C3BEQ4"/>
<dbReference type="Pfam" id="PF24883">
    <property type="entry name" value="NPHP3_N"/>
    <property type="match status" value="1"/>
</dbReference>
<dbReference type="Gene3D" id="3.40.50.300">
    <property type="entry name" value="P-loop containing nucleotide triphosphate hydrolases"/>
    <property type="match status" value="1"/>
</dbReference>
<dbReference type="SMART" id="SM00320">
    <property type="entry name" value="WD40"/>
    <property type="match status" value="13"/>
</dbReference>
<sequence>MLGPYLSERSRVLSAHREGIYSRLSVEQGLQNHHSEEMSKPEWIAAQTEDYLDLQETGDKLELLLRNIGGQTTAITLDHLRHVGGFKAVVQIAASVEKSLDILISNQDDAKIATIKPPDVECGSHASKCLEGTRQDILATINAWAIDIDAPNILWINGYPGVGKSAIATSIVEKWRPSGRLGSTFFFRREVADTMTPHALWRTVAYDLGRRYPAIRKHLVALLAENETVPTTSDVNKLFSELIYNPLLVSGDIPMERSPIIVIDALDECGGLDGRYSDHRKGLIQTLKCWSSLPSRFKLVITSRRESDIEQMFSKTPHQSLPVLAGQIASSQPSEDIRLFLRYEIRQIVSQYPSMSLDWPGESAIGSLTDLASGLFIYVKTVLKMLERGELESTLKRVLSGAGSIASLYRSILNISFPNPSDEYTHDFRSILGAIIFTKTPLNIGSLEHLLSVKPSVMGYICNGLHSVLDFGETLRIYHQSFVDFLLDPDECPASFLIDRQRENGTLTMACLQIMKSHLHFNICDLESSYTRIQDVQDLDLRVKTHISSYLSYSSCHWAGHLVEAGFDDTLYEALEFFLNNQFLFWLEVLSLIKRKSGQNATLAMDMQKFVAVFASVIAQSVPHIYLSALPFAPRRLAVSRKYMASYPQTLSILHERYTNWPTIQSVINGHTSPVISVSFSPDGTRIVSGSVDKTVRVWDAETGETVMELLEGHSGPVNSVSFSLDGTCIVSGSDDNTIRVWDADTGEAMIGPLEGHTGGVWSVSFSPDGTRIVSGSSDKTIRVWNIETGETVIGPLKGHTDPVLSVSFSPDGTRVVSGSDDETLRIWDAETGNMATGPIRGHNSWHTGRLWILGQHHSSLGCQDRRYSDGPLEGHRSPISSLSFSPDGTRIVSGSSDQTIRVWDAETGDTVMGPLEGHTSSVTSVSFSSDGTRVVSGSWDKNIRVWDAEIDDTAMEPLESHTSLVTSLSSLSDGTRIVTGSYDRTIRLQDSDIGDIVMGPLEGHANFVSSVSFSPDGTRIVSGSWDKTIRVWDTETGNMVMEPLGGHTHWVNSVLFSPDGTRIVSCSGDKTIRVWDAETGETVMGPLEGHDQAVWSVSLSSDGTRIASGSSDMTIRVWDTETGKPTIGPLRGHTDSVWSVSFSPDGRRIVSSSEDKTIRIWNTMTGQTVMGPLNGHISWINSVSFSPDGTRIVSCSGDKTIRVWDAETGETVTRILEDYTSRVNSVSFSPDGARIVSGSPDKTIRVWDAKTGETVMGPLEGSHFIGFIRLILAGRHTDRLWLPG</sequence>
<reference evidence="6 7" key="1">
    <citation type="submission" date="2014-04" db="EMBL/GenBank/DDBJ databases">
        <authorList>
            <consortium name="DOE Joint Genome Institute"/>
            <person name="Kuo A."/>
            <person name="Zuccaro A."/>
            <person name="Kohler A."/>
            <person name="Nagy L.G."/>
            <person name="Floudas D."/>
            <person name="Copeland A."/>
            <person name="Barry K.W."/>
            <person name="Cichocki N."/>
            <person name="Veneault-Fourrey C."/>
            <person name="LaButti K."/>
            <person name="Lindquist E.A."/>
            <person name="Lipzen A."/>
            <person name="Lundell T."/>
            <person name="Morin E."/>
            <person name="Murat C."/>
            <person name="Sun H."/>
            <person name="Tunlid A."/>
            <person name="Henrissat B."/>
            <person name="Grigoriev I.V."/>
            <person name="Hibbett D.S."/>
            <person name="Martin F."/>
            <person name="Nordberg H.P."/>
            <person name="Cantor M.N."/>
            <person name="Hua S.X."/>
        </authorList>
    </citation>
    <scope>NUCLEOTIDE SEQUENCE [LARGE SCALE GENOMIC DNA]</scope>
    <source>
        <strain evidence="6 7">MAFF 305830</strain>
    </source>
</reference>
<feature type="repeat" description="WD" evidence="3">
    <location>
        <begin position="1217"/>
        <end position="1258"/>
    </location>
</feature>
<evidence type="ECO:0000256" key="3">
    <source>
        <dbReference type="PROSITE-ProRule" id="PRU00221"/>
    </source>
</evidence>
<feature type="repeat" description="WD" evidence="3">
    <location>
        <begin position="797"/>
        <end position="838"/>
    </location>
</feature>
<reference evidence="7" key="2">
    <citation type="submission" date="2015-01" db="EMBL/GenBank/DDBJ databases">
        <title>Evolutionary Origins and Diversification of the Mycorrhizal Mutualists.</title>
        <authorList>
            <consortium name="DOE Joint Genome Institute"/>
            <consortium name="Mycorrhizal Genomics Consortium"/>
            <person name="Kohler A."/>
            <person name="Kuo A."/>
            <person name="Nagy L.G."/>
            <person name="Floudas D."/>
            <person name="Copeland A."/>
            <person name="Barry K.W."/>
            <person name="Cichocki N."/>
            <person name="Veneault-Fourrey C."/>
            <person name="LaButti K."/>
            <person name="Lindquist E.A."/>
            <person name="Lipzen A."/>
            <person name="Lundell T."/>
            <person name="Morin E."/>
            <person name="Murat C."/>
            <person name="Riley R."/>
            <person name="Ohm R."/>
            <person name="Sun H."/>
            <person name="Tunlid A."/>
            <person name="Henrissat B."/>
            <person name="Grigoriev I.V."/>
            <person name="Hibbett D.S."/>
            <person name="Martin F."/>
        </authorList>
    </citation>
    <scope>NUCLEOTIDE SEQUENCE [LARGE SCALE GENOMIC DNA]</scope>
    <source>
        <strain evidence="7">MAFF 305830</strain>
    </source>
</reference>
<feature type="repeat" description="WD" evidence="3">
    <location>
        <begin position="873"/>
        <end position="914"/>
    </location>
</feature>
<protein>
    <recommendedName>
        <fullName evidence="5">NACHT domain-containing protein</fullName>
    </recommendedName>
</protein>
<feature type="repeat" description="WD" evidence="3">
    <location>
        <begin position="1131"/>
        <end position="1172"/>
    </location>
</feature>
<dbReference type="HOGENOM" id="CLU_000288_6_3_1"/>
<dbReference type="PROSITE" id="PS50837">
    <property type="entry name" value="NACHT"/>
    <property type="match status" value="1"/>
</dbReference>
<dbReference type="SUPFAM" id="SSF52540">
    <property type="entry name" value="P-loop containing nucleoside triphosphate hydrolases"/>
    <property type="match status" value="1"/>
</dbReference>
<dbReference type="PANTHER" id="PTHR19879:SF9">
    <property type="entry name" value="TRANSCRIPTION INITIATION FACTOR TFIID SUBUNIT 5"/>
    <property type="match status" value="1"/>
</dbReference>
<feature type="repeat" description="WD" evidence="3">
    <location>
        <begin position="1045"/>
        <end position="1086"/>
    </location>
</feature>
<dbReference type="InterPro" id="IPR015943">
    <property type="entry name" value="WD40/YVTN_repeat-like_dom_sf"/>
</dbReference>
<dbReference type="InterPro" id="IPR001680">
    <property type="entry name" value="WD40_rpt"/>
</dbReference>
<evidence type="ECO:0000256" key="4">
    <source>
        <dbReference type="SAM" id="MobiDB-lite"/>
    </source>
</evidence>
<feature type="domain" description="NACHT" evidence="5">
    <location>
        <begin position="152"/>
        <end position="304"/>
    </location>
</feature>
<dbReference type="Pfam" id="PF00400">
    <property type="entry name" value="WD40"/>
    <property type="match status" value="13"/>
</dbReference>
<evidence type="ECO:0000313" key="7">
    <source>
        <dbReference type="Proteomes" id="UP000054097"/>
    </source>
</evidence>
<dbReference type="PRINTS" id="PR00320">
    <property type="entry name" value="GPROTEINBRPT"/>
</dbReference>
<evidence type="ECO:0000259" key="5">
    <source>
        <dbReference type="PROSITE" id="PS50837"/>
    </source>
</evidence>
<evidence type="ECO:0000256" key="2">
    <source>
        <dbReference type="ARBA" id="ARBA00022737"/>
    </source>
</evidence>
<dbReference type="SUPFAM" id="SSF50998">
    <property type="entry name" value="Quinoprotein alcohol dehydrogenase-like"/>
    <property type="match status" value="1"/>
</dbReference>
<dbReference type="InterPro" id="IPR036322">
    <property type="entry name" value="WD40_repeat_dom_sf"/>
</dbReference>
<evidence type="ECO:0000313" key="6">
    <source>
        <dbReference type="EMBL" id="KIM29936.1"/>
    </source>
</evidence>
<dbReference type="Proteomes" id="UP000054097">
    <property type="component" value="Unassembled WGS sequence"/>
</dbReference>
<evidence type="ECO:0000256" key="1">
    <source>
        <dbReference type="ARBA" id="ARBA00022574"/>
    </source>
</evidence>
<feature type="repeat" description="WD" evidence="3">
    <location>
        <begin position="1002"/>
        <end position="1043"/>
    </location>
</feature>
<dbReference type="InterPro" id="IPR011047">
    <property type="entry name" value="Quinoprotein_ADH-like_sf"/>
</dbReference>
<dbReference type="CDD" id="cd00200">
    <property type="entry name" value="WD40"/>
    <property type="match status" value="2"/>
</dbReference>
<dbReference type="SUPFAM" id="SSF50978">
    <property type="entry name" value="WD40 repeat-like"/>
    <property type="match status" value="1"/>
</dbReference>
<dbReference type="InterPro" id="IPR056884">
    <property type="entry name" value="NPHP3-like_N"/>
</dbReference>
<dbReference type="OrthoDB" id="538223at2759"/>
<dbReference type="InterPro" id="IPR020472">
    <property type="entry name" value="WD40_PAC1"/>
</dbReference>
<dbReference type="PROSITE" id="PS50082">
    <property type="entry name" value="WD_REPEATS_2"/>
    <property type="match status" value="13"/>
</dbReference>
<feature type="repeat" description="WD" evidence="3">
    <location>
        <begin position="711"/>
        <end position="752"/>
    </location>
</feature>